<feature type="compositionally biased region" description="Basic and acidic residues" evidence="1">
    <location>
        <begin position="119"/>
        <end position="132"/>
    </location>
</feature>
<reference evidence="2 3" key="1">
    <citation type="journal article" date="2019" name="Nat. Ecol. Evol.">
        <title>Megaphylogeny resolves global patterns of mushroom evolution.</title>
        <authorList>
            <person name="Varga T."/>
            <person name="Krizsan K."/>
            <person name="Foldi C."/>
            <person name="Dima B."/>
            <person name="Sanchez-Garcia M."/>
            <person name="Sanchez-Ramirez S."/>
            <person name="Szollosi G.J."/>
            <person name="Szarkandi J.G."/>
            <person name="Papp V."/>
            <person name="Albert L."/>
            <person name="Andreopoulos W."/>
            <person name="Angelini C."/>
            <person name="Antonin V."/>
            <person name="Barry K.W."/>
            <person name="Bougher N.L."/>
            <person name="Buchanan P."/>
            <person name="Buyck B."/>
            <person name="Bense V."/>
            <person name="Catcheside P."/>
            <person name="Chovatia M."/>
            <person name="Cooper J."/>
            <person name="Damon W."/>
            <person name="Desjardin D."/>
            <person name="Finy P."/>
            <person name="Geml J."/>
            <person name="Haridas S."/>
            <person name="Hughes K."/>
            <person name="Justo A."/>
            <person name="Karasinski D."/>
            <person name="Kautmanova I."/>
            <person name="Kiss B."/>
            <person name="Kocsube S."/>
            <person name="Kotiranta H."/>
            <person name="LaButti K.M."/>
            <person name="Lechner B.E."/>
            <person name="Liimatainen K."/>
            <person name="Lipzen A."/>
            <person name="Lukacs Z."/>
            <person name="Mihaltcheva S."/>
            <person name="Morgado L.N."/>
            <person name="Niskanen T."/>
            <person name="Noordeloos M.E."/>
            <person name="Ohm R.A."/>
            <person name="Ortiz-Santana B."/>
            <person name="Ovrebo C."/>
            <person name="Racz N."/>
            <person name="Riley R."/>
            <person name="Savchenko A."/>
            <person name="Shiryaev A."/>
            <person name="Soop K."/>
            <person name="Spirin V."/>
            <person name="Szebenyi C."/>
            <person name="Tomsovsky M."/>
            <person name="Tulloss R.E."/>
            <person name="Uehling J."/>
            <person name="Grigoriev I.V."/>
            <person name="Vagvolgyi C."/>
            <person name="Papp T."/>
            <person name="Martin F.M."/>
            <person name="Miettinen O."/>
            <person name="Hibbett D.S."/>
            <person name="Nagy L.G."/>
        </authorList>
    </citation>
    <scope>NUCLEOTIDE SEQUENCE [LARGE SCALE GENOMIC DNA]</scope>
    <source>
        <strain evidence="2 3">FP101781</strain>
    </source>
</reference>
<comment type="caution">
    <text evidence="2">The sequence shown here is derived from an EMBL/GenBank/DDBJ whole genome shotgun (WGS) entry which is preliminary data.</text>
</comment>
<keyword evidence="3" id="KW-1185">Reference proteome</keyword>
<organism evidence="2 3">
    <name type="scientific">Coprinellus micaceus</name>
    <name type="common">Glistening ink-cap mushroom</name>
    <name type="synonym">Coprinus micaceus</name>
    <dbReference type="NCBI Taxonomy" id="71717"/>
    <lineage>
        <taxon>Eukaryota</taxon>
        <taxon>Fungi</taxon>
        <taxon>Dikarya</taxon>
        <taxon>Basidiomycota</taxon>
        <taxon>Agaricomycotina</taxon>
        <taxon>Agaricomycetes</taxon>
        <taxon>Agaricomycetidae</taxon>
        <taxon>Agaricales</taxon>
        <taxon>Agaricineae</taxon>
        <taxon>Psathyrellaceae</taxon>
        <taxon>Coprinellus</taxon>
    </lineage>
</organism>
<evidence type="ECO:0000313" key="3">
    <source>
        <dbReference type="Proteomes" id="UP000298030"/>
    </source>
</evidence>
<name>A0A4Y7TKX4_COPMI</name>
<proteinExistence type="predicted"/>
<gene>
    <name evidence="2" type="ORF">FA13DRAFT_1788458</name>
</gene>
<protein>
    <submittedName>
        <fullName evidence="2">Uncharacterized protein</fullName>
    </submittedName>
</protein>
<dbReference type="AlphaFoldDB" id="A0A4Y7TKX4"/>
<sequence length="155" mass="16894">MSVSVQRAVELQEFEGSSVIPHHKLDLTMGEQPSIAQLSSPEELAEFQRVSGILCAYLLALRRWQKATNSKIVDEALVDVLRAEGLVFGLLDELHALPFSSQFLIPFFVKDMCHTDAPQRKHDPGASCEHRLPSPLPVDSDAATTIPTSGGGSLC</sequence>
<accession>A0A4Y7TKX4</accession>
<dbReference type="Proteomes" id="UP000298030">
    <property type="component" value="Unassembled WGS sequence"/>
</dbReference>
<dbReference type="EMBL" id="QPFP01000008">
    <property type="protein sequence ID" value="TEB34837.1"/>
    <property type="molecule type" value="Genomic_DNA"/>
</dbReference>
<feature type="region of interest" description="Disordered" evidence="1">
    <location>
        <begin position="119"/>
        <end position="155"/>
    </location>
</feature>
<evidence type="ECO:0000313" key="2">
    <source>
        <dbReference type="EMBL" id="TEB34837.1"/>
    </source>
</evidence>
<evidence type="ECO:0000256" key="1">
    <source>
        <dbReference type="SAM" id="MobiDB-lite"/>
    </source>
</evidence>